<feature type="region of interest" description="Disordered" evidence="4">
    <location>
        <begin position="811"/>
        <end position="839"/>
    </location>
</feature>
<dbReference type="Gene3D" id="1.25.40.10">
    <property type="entry name" value="Tetratricopeptide repeat domain"/>
    <property type="match status" value="1"/>
</dbReference>
<dbReference type="InterPro" id="IPR057780">
    <property type="entry name" value="Beta-prop_Vps41"/>
</dbReference>
<proteinExistence type="predicted"/>
<feature type="compositionally biased region" description="Polar residues" evidence="4">
    <location>
        <begin position="820"/>
        <end position="829"/>
    </location>
</feature>
<keyword evidence="7" id="KW-1185">Reference proteome</keyword>
<dbReference type="InterPro" id="IPR001680">
    <property type="entry name" value="WD40_rpt"/>
</dbReference>
<organism evidence="6 7">
    <name type="scientific">Phellinidium pouzarii</name>
    <dbReference type="NCBI Taxonomy" id="167371"/>
    <lineage>
        <taxon>Eukaryota</taxon>
        <taxon>Fungi</taxon>
        <taxon>Dikarya</taxon>
        <taxon>Basidiomycota</taxon>
        <taxon>Agaricomycotina</taxon>
        <taxon>Agaricomycetes</taxon>
        <taxon>Hymenochaetales</taxon>
        <taxon>Hymenochaetaceae</taxon>
        <taxon>Phellinidium</taxon>
    </lineage>
</organism>
<feature type="repeat" description="CHCR" evidence="3">
    <location>
        <begin position="1642"/>
        <end position="1786"/>
    </location>
</feature>
<feature type="domain" description="Vps41 beta-propeller" evidence="5">
    <location>
        <begin position="1052"/>
        <end position="1414"/>
    </location>
</feature>
<name>A0A4V3XD33_9AGAM</name>
<dbReference type="OrthoDB" id="244107at2759"/>
<feature type="compositionally biased region" description="Acidic residues" evidence="4">
    <location>
        <begin position="1019"/>
        <end position="1048"/>
    </location>
</feature>
<dbReference type="SUPFAM" id="SSF50978">
    <property type="entry name" value="WD40 repeat-like"/>
    <property type="match status" value="1"/>
</dbReference>
<protein>
    <recommendedName>
        <fullName evidence="5">Vps41 beta-propeller domain-containing protein</fullName>
    </recommendedName>
</protein>
<accession>A0A4V3XD33</accession>
<evidence type="ECO:0000256" key="4">
    <source>
        <dbReference type="SAM" id="MobiDB-lite"/>
    </source>
</evidence>
<feature type="compositionally biased region" description="Basic and acidic residues" evidence="4">
    <location>
        <begin position="475"/>
        <end position="488"/>
    </location>
</feature>
<dbReference type="Gene3D" id="2.130.10.10">
    <property type="entry name" value="YVTN repeat-like/Quinoprotein amine dehydrogenase"/>
    <property type="match status" value="1"/>
</dbReference>
<evidence type="ECO:0000313" key="6">
    <source>
        <dbReference type="EMBL" id="THH08223.1"/>
    </source>
</evidence>
<dbReference type="GO" id="GO:0005770">
    <property type="term" value="C:late endosome"/>
    <property type="evidence" value="ECO:0007669"/>
    <property type="project" value="TreeGrafter"/>
</dbReference>
<keyword evidence="1" id="KW-0813">Transport</keyword>
<dbReference type="InterPro" id="IPR032675">
    <property type="entry name" value="LRR_dom_sf"/>
</dbReference>
<gene>
    <name evidence="6" type="ORF">EW145_g2849</name>
</gene>
<dbReference type="EMBL" id="SGPK01000108">
    <property type="protein sequence ID" value="THH08223.1"/>
    <property type="molecule type" value="Genomic_DNA"/>
</dbReference>
<sequence length="1948" mass="215997">MDLSNLPVEIVPLIVQHLLRPQHLAQVCLVNKSFYLYTAPLLYERTAIFAWHKEGKKKATKLFWTLANCPQLARYVRKLELRDFPKAISRESAQELTATCVRAIENCSNLQSCTWTRDGSLKDDILEVLARCPRLEALEINGRHTRNYDPELLSKFSRLRKIAFIMPTNEVMQQLPLCLRNNQTTLQALTIICKVCDAINFTSVVTDRSLQTLASALTYLKHIHIAGCPKISHHGIIDVLLANSSGIENIALEGVSPSFDMKALASFSLRSKAFARLQSITLAFPVSNYTSHWLVDVETLLWNSPLQSLRLYATGEQNSSPVSLEASFIRRFMQHHAKDLISLAVLRLPMSLYSLDYVVSNGEKLEQLFVSIWRSDLSKIGPIVAHSRTLRTLHVTYAYNAVEDEAEPDEADADDDADGDGDGLFGEIGANVPTSEFDVNRPLPSMDELEELASHFGENIKQFGVQTRVWQVERETVQKADSDPDHPSAHTRSRSSTQGAPLPTEPPVNTGTTQPTTTPHTTPCITTPTQTLLETPPETSTPAGDITITYKELRRNLQDIINAPSDKMVSTRTHDHPDAMSIKPQEVTKIFDGVEALEGIKNWKMWIFRITNAIETCSMEKLLLDAPSAEERPLSRAIFSSIIKTIPDKILANYINIREIHLLIAALRKQFDVQTTVTDSVNEGALFSVRGHVSQFDKTLDELERRYAELCTHGKRPADSTYILAITNAIPPQYKYVLGQLEIHAQAINNYRQSLDPNAHLYITTPDIDKTLSLPHILIETKRITPTSGGGADLEVEEEVELGDADLAVEEETTSWEACKTSNASTATTLDKKKAQEQAKPVVNNPGNTLAIDAPPAAATATANIATTSSATIEELPPTPISGSPLTSTTHFVNENSLFDFLGEHGADYDINTMEMDHFDANITSHFALVFSSSMASVDELLSSNGHHLDEKDLLEHDDAASTDSEASEHTRGSLVAAATSLGFSTSETQNGQTNGSNGKDGSVLQIASVTGEENGGGSEDEDEADSEEEMEASESDDGDEDDDDDEYEPALKYDLLGGATSMLLEKDSASSLAVCSKYIAVGTHSGIIHVLDYTGGRIKSYRPHSASVNDMCFDTASEFVASASVDGQVIIHSLSTSEAYAFDKKRPLRTVTLEPNFAKRSTRAFVCGGMNGDLILYEKGWLGHKETVLHTGEGPIWTAHWRGTLIAWANDLGVKIYDTASQTRITFIDRPDDSPRADLFKCTLHWQDDATLLIAWGDIIKVARVRARPRGAPQANGSDKVLPPLMAEITALFALDGMLAGIAPYPADHVLLGSGPSAASAPTSFLVLAYTPPDASFKDEAPVDPKLQARKLAERPELRIISRSGEELSSDVLSVSGYQTCGCNDYVLAEVPEEVGASRCYAVLNPKNVVLVKPRDRKDHVAWLVERKRFEEALEHLEKMPDEGVDAVEIGQRYIEHLANEGEYMKAARLFPKVLGQDIKRWEDWIFIFVQKSQLQVIIPYIPTETPRLGRLVYEMVLAHFLSTDREALLRTVKEWPNTIYDVGAVTVAIQSELQRTSSSGGDANILMECLAELYLSNHQPGKALPYVLRLRRPNVFDLIREYNLFTDVRDQALLLVEFDQELAKQKKEADGNVGERSPAIALLVDHTFSIPVPRVVQQLRSRPYFLYLYLDALVVKDAQLAADYADEHVQMYAEFAPVRLIDFLRASNYYSLEKAYKVCKERDYVPEMVFLLGRMGNNKQALTLIIERLGDVNRAIDFAKEQSDDDLWEDLLRYSETRPAFIRGLLENVGAEIDPIRLIRRIKNGLEIPGLKDALVRILQAFNLQISLLEGCQTILGGDCTALARRLHRNQTRGFCETAFVKCPMCTLPLQQGVGNTTVLFLCRHVVHLSCVKGGDGLSRHEDPILSSIHGGKQDISGKIAFTAMIRGRIDHGCPVCQKRDEGERT</sequence>
<dbReference type="PANTHER" id="PTHR12616">
    <property type="entry name" value="VACUOLAR PROTEIN SORTING VPS41"/>
    <property type="match status" value="1"/>
</dbReference>
<dbReference type="PANTHER" id="PTHR12616:SF1">
    <property type="entry name" value="VACUOLAR PROTEIN SORTING-ASSOCIATED PROTEIN 41 HOMOLOG"/>
    <property type="match status" value="1"/>
</dbReference>
<reference evidence="6 7" key="1">
    <citation type="submission" date="2019-02" db="EMBL/GenBank/DDBJ databases">
        <title>Genome sequencing of the rare red list fungi Phellinidium pouzarii.</title>
        <authorList>
            <person name="Buettner E."/>
            <person name="Kellner H."/>
        </authorList>
    </citation>
    <scope>NUCLEOTIDE SEQUENCE [LARGE SCALE GENOMIC DNA]</scope>
    <source>
        <strain evidence="6 7">DSM 108285</strain>
    </source>
</reference>
<feature type="compositionally biased region" description="Low complexity" evidence="4">
    <location>
        <begin position="507"/>
        <end position="542"/>
    </location>
</feature>
<feature type="region of interest" description="Disordered" evidence="4">
    <location>
        <begin position="403"/>
        <end position="439"/>
    </location>
</feature>
<dbReference type="SMART" id="SM00299">
    <property type="entry name" value="CLH"/>
    <property type="match status" value="1"/>
</dbReference>
<dbReference type="InterPro" id="IPR045111">
    <property type="entry name" value="Vps41/Vps8"/>
</dbReference>
<dbReference type="FunFam" id="1.25.40.10:FF:000350">
    <property type="entry name" value="Vacuolar protein sorting-associated protein 41 homolog"/>
    <property type="match status" value="1"/>
</dbReference>
<dbReference type="GO" id="GO:0034058">
    <property type="term" value="P:endosomal vesicle fusion"/>
    <property type="evidence" value="ECO:0007669"/>
    <property type="project" value="TreeGrafter"/>
</dbReference>
<dbReference type="Pfam" id="PF23556">
    <property type="entry name" value="TPR_Vps41"/>
    <property type="match status" value="1"/>
</dbReference>
<dbReference type="Pfam" id="PF23411">
    <property type="entry name" value="Beta-prop_Vps41"/>
    <property type="match status" value="1"/>
</dbReference>
<dbReference type="InterPro" id="IPR015943">
    <property type="entry name" value="WD40/YVTN_repeat-like_dom_sf"/>
</dbReference>
<evidence type="ECO:0000256" key="1">
    <source>
        <dbReference type="ARBA" id="ARBA00022448"/>
    </source>
</evidence>
<dbReference type="SUPFAM" id="SSF52047">
    <property type="entry name" value="RNI-like"/>
    <property type="match status" value="1"/>
</dbReference>
<dbReference type="GO" id="GO:0009267">
    <property type="term" value="P:cellular response to starvation"/>
    <property type="evidence" value="ECO:0007669"/>
    <property type="project" value="TreeGrafter"/>
</dbReference>
<evidence type="ECO:0000313" key="7">
    <source>
        <dbReference type="Proteomes" id="UP000308199"/>
    </source>
</evidence>
<feature type="compositionally biased region" description="Acidic residues" evidence="4">
    <location>
        <begin position="403"/>
        <end position="421"/>
    </location>
</feature>
<dbReference type="Gene3D" id="3.80.10.10">
    <property type="entry name" value="Ribonuclease Inhibitor"/>
    <property type="match status" value="1"/>
</dbReference>
<dbReference type="GO" id="GO:0016236">
    <property type="term" value="P:macroautophagy"/>
    <property type="evidence" value="ECO:0007669"/>
    <property type="project" value="TreeGrafter"/>
</dbReference>
<dbReference type="InterPro" id="IPR011990">
    <property type="entry name" value="TPR-like_helical_dom_sf"/>
</dbReference>
<evidence type="ECO:0000259" key="5">
    <source>
        <dbReference type="Pfam" id="PF23411"/>
    </source>
</evidence>
<dbReference type="GO" id="GO:0030897">
    <property type="term" value="C:HOPS complex"/>
    <property type="evidence" value="ECO:0007669"/>
    <property type="project" value="TreeGrafter"/>
</dbReference>
<dbReference type="PROSITE" id="PS50236">
    <property type="entry name" value="CHCR"/>
    <property type="match status" value="1"/>
</dbReference>
<feature type="region of interest" description="Disordered" evidence="4">
    <location>
        <begin position="1010"/>
        <end position="1048"/>
    </location>
</feature>
<evidence type="ECO:0000256" key="3">
    <source>
        <dbReference type="PROSITE-ProRule" id="PRU01006"/>
    </source>
</evidence>
<dbReference type="Proteomes" id="UP000308199">
    <property type="component" value="Unassembled WGS sequence"/>
</dbReference>
<dbReference type="InterPro" id="IPR000547">
    <property type="entry name" value="Clathrin_H-chain/VPS_repeat"/>
</dbReference>
<comment type="caution">
    <text evidence="6">The sequence shown here is derived from an EMBL/GenBank/DDBJ whole genome shotgun (WGS) entry which is preliminary data.</text>
</comment>
<evidence type="ECO:0000256" key="2">
    <source>
        <dbReference type="ARBA" id="ARBA00022927"/>
    </source>
</evidence>
<dbReference type="InterPro" id="IPR036322">
    <property type="entry name" value="WD40_repeat_dom_sf"/>
</dbReference>
<dbReference type="SMART" id="SM00320">
    <property type="entry name" value="WD40"/>
    <property type="match status" value="2"/>
</dbReference>
<dbReference type="GO" id="GO:0006623">
    <property type="term" value="P:protein targeting to vacuole"/>
    <property type="evidence" value="ECO:0007669"/>
    <property type="project" value="InterPro"/>
</dbReference>
<feature type="region of interest" description="Disordered" evidence="4">
    <location>
        <begin position="475"/>
        <end position="545"/>
    </location>
</feature>
<keyword evidence="2" id="KW-0653">Protein transport</keyword>